<gene>
    <name evidence="1" type="ORF">METZ01_LOCUS384061</name>
</gene>
<evidence type="ECO:0000313" key="1">
    <source>
        <dbReference type="EMBL" id="SVD31207.1"/>
    </source>
</evidence>
<accession>A0A382UB19</accession>
<organism evidence="1">
    <name type="scientific">marine metagenome</name>
    <dbReference type="NCBI Taxonomy" id="408172"/>
    <lineage>
        <taxon>unclassified sequences</taxon>
        <taxon>metagenomes</taxon>
        <taxon>ecological metagenomes</taxon>
    </lineage>
</organism>
<sequence>VDYFESLKNQAYTPRPFVPDDSFERVSVAKLCRHFAASEASLPAPIAAETTLDKTDKTSKLSRGARWLWKELKEAVRPYRHALGWFSSDRVKRIQARDAVVQITGQGARGLRSCLEWSKSIVE</sequence>
<proteinExistence type="predicted"/>
<feature type="non-terminal residue" evidence="1">
    <location>
        <position position="1"/>
    </location>
</feature>
<dbReference type="EMBL" id="UINC01142708">
    <property type="protein sequence ID" value="SVD31207.1"/>
    <property type="molecule type" value="Genomic_DNA"/>
</dbReference>
<feature type="non-terminal residue" evidence="1">
    <location>
        <position position="123"/>
    </location>
</feature>
<reference evidence="1" key="1">
    <citation type="submission" date="2018-05" db="EMBL/GenBank/DDBJ databases">
        <authorList>
            <person name="Lanie J.A."/>
            <person name="Ng W.-L."/>
            <person name="Kazmierczak K.M."/>
            <person name="Andrzejewski T.M."/>
            <person name="Davidsen T.M."/>
            <person name="Wayne K.J."/>
            <person name="Tettelin H."/>
            <person name="Glass J.I."/>
            <person name="Rusch D."/>
            <person name="Podicherti R."/>
            <person name="Tsui H.-C.T."/>
            <person name="Winkler M.E."/>
        </authorList>
    </citation>
    <scope>NUCLEOTIDE SEQUENCE</scope>
</reference>
<protein>
    <submittedName>
        <fullName evidence="1">Uncharacterized protein</fullName>
    </submittedName>
</protein>
<name>A0A382UB19_9ZZZZ</name>
<dbReference type="AlphaFoldDB" id="A0A382UB19"/>